<accession>A0A3M7SNL4</accession>
<dbReference type="EMBL" id="REGN01001093">
    <property type="protein sequence ID" value="RNA37128.1"/>
    <property type="molecule type" value="Genomic_DNA"/>
</dbReference>
<name>A0A3M7SNL4_BRAPC</name>
<evidence type="ECO:0000313" key="2">
    <source>
        <dbReference type="EMBL" id="RNA37128.1"/>
    </source>
</evidence>
<evidence type="ECO:0000313" key="3">
    <source>
        <dbReference type="Proteomes" id="UP000276133"/>
    </source>
</evidence>
<keyword evidence="3" id="KW-1185">Reference proteome</keyword>
<dbReference type="AlphaFoldDB" id="A0A3M7SNL4"/>
<organism evidence="2 3">
    <name type="scientific">Brachionus plicatilis</name>
    <name type="common">Marine rotifer</name>
    <name type="synonym">Brachionus muelleri</name>
    <dbReference type="NCBI Taxonomy" id="10195"/>
    <lineage>
        <taxon>Eukaryota</taxon>
        <taxon>Metazoa</taxon>
        <taxon>Spiralia</taxon>
        <taxon>Gnathifera</taxon>
        <taxon>Rotifera</taxon>
        <taxon>Eurotatoria</taxon>
        <taxon>Monogononta</taxon>
        <taxon>Pseudotrocha</taxon>
        <taxon>Ploima</taxon>
        <taxon>Brachionidae</taxon>
        <taxon>Brachionus</taxon>
    </lineage>
</organism>
<evidence type="ECO:0000256" key="1">
    <source>
        <dbReference type="SAM" id="Phobius"/>
    </source>
</evidence>
<protein>
    <submittedName>
        <fullName evidence="2">Uncharacterized protein</fullName>
    </submittedName>
</protein>
<gene>
    <name evidence="2" type="ORF">BpHYR1_012693</name>
</gene>
<reference evidence="2 3" key="1">
    <citation type="journal article" date="2018" name="Sci. Rep.">
        <title>Genomic signatures of local adaptation to the degree of environmental predictability in rotifers.</title>
        <authorList>
            <person name="Franch-Gras L."/>
            <person name="Hahn C."/>
            <person name="Garcia-Roger E.M."/>
            <person name="Carmona M.J."/>
            <person name="Serra M."/>
            <person name="Gomez A."/>
        </authorList>
    </citation>
    <scope>NUCLEOTIDE SEQUENCE [LARGE SCALE GENOMIC DNA]</scope>
    <source>
        <strain evidence="2">HYR1</strain>
    </source>
</reference>
<keyword evidence="1" id="KW-0472">Membrane</keyword>
<comment type="caution">
    <text evidence="2">The sequence shown here is derived from an EMBL/GenBank/DDBJ whole genome shotgun (WGS) entry which is preliminary data.</text>
</comment>
<dbReference type="Proteomes" id="UP000276133">
    <property type="component" value="Unassembled WGS sequence"/>
</dbReference>
<feature type="transmembrane region" description="Helical" evidence="1">
    <location>
        <begin position="14"/>
        <end position="30"/>
    </location>
</feature>
<proteinExistence type="predicted"/>
<keyword evidence="1" id="KW-0812">Transmembrane</keyword>
<keyword evidence="1" id="KW-1133">Transmembrane helix</keyword>
<sequence length="82" mass="9806">MYAALVLESILEPLFFGKIFLFNIFLFNILKMNNQELTQKISPKLALLFVKWQYMADFMSDFVIKSNMHIRTDIRIKNFSKH</sequence>